<dbReference type="RefSeq" id="WP_208055119.1">
    <property type="nucleotide sequence ID" value="NZ_JAGEMK010000002.1"/>
</dbReference>
<evidence type="ECO:0000256" key="1">
    <source>
        <dbReference type="SAM" id="Phobius"/>
    </source>
</evidence>
<proteinExistence type="predicted"/>
<reference evidence="2" key="1">
    <citation type="submission" date="2021-03" db="EMBL/GenBank/DDBJ databases">
        <title>Actinotalea soli sp. nov., isolated from soil.</title>
        <authorList>
            <person name="Ping W."/>
            <person name="Zhang J."/>
        </authorList>
    </citation>
    <scope>NUCLEOTIDE SEQUENCE</scope>
    <source>
        <strain evidence="2">BY-33</strain>
    </source>
</reference>
<evidence type="ECO:0000313" key="2">
    <source>
        <dbReference type="EMBL" id="MBO1751466.1"/>
    </source>
</evidence>
<sequence>MNEHEQFGRHLRSLADPVPAIAVDPDAILRSGRRRRVLRAGGTTVVTVLAVGGLAVGVVALPGGSTPEGDQTVVPAGTTVPTDPAPAASPEIPPVVVDHATGTVTLPLDELTRSARDEAVIQAAAELVTATCMAEAGFGEYWEFAGVVMPTGPEDHGIDSPYGVWLADEVREHGYEGTRSALDSPRRGLPLDAPAREALEGCHRAPLEAGLFSDQSVADEWDAVAPRGVTPTGYTEEARAIVEEWAACLRENDVDPPAQDGDRIPVGVPEGALGAPFEEQVRIGLIDVACKDRVDLVRRLAEIDAAEETAYLERGGREYLEERGAVEQAQLQVAEDVLADAGVILPEG</sequence>
<keyword evidence="3" id="KW-1185">Reference proteome</keyword>
<comment type="caution">
    <text evidence="2">The sequence shown here is derived from an EMBL/GenBank/DDBJ whole genome shotgun (WGS) entry which is preliminary data.</text>
</comment>
<keyword evidence="1" id="KW-0472">Membrane</keyword>
<dbReference type="AlphaFoldDB" id="A0A939RVT2"/>
<accession>A0A939RVT2</accession>
<dbReference type="EMBL" id="JAGEMK010000002">
    <property type="protein sequence ID" value="MBO1751466.1"/>
    <property type="molecule type" value="Genomic_DNA"/>
</dbReference>
<evidence type="ECO:0000313" key="3">
    <source>
        <dbReference type="Proteomes" id="UP000664209"/>
    </source>
</evidence>
<gene>
    <name evidence="2" type="ORF">J4G33_06575</name>
</gene>
<keyword evidence="1" id="KW-1133">Transmembrane helix</keyword>
<dbReference type="Proteomes" id="UP000664209">
    <property type="component" value="Unassembled WGS sequence"/>
</dbReference>
<feature type="transmembrane region" description="Helical" evidence="1">
    <location>
        <begin position="37"/>
        <end position="61"/>
    </location>
</feature>
<name>A0A939RVT2_9CELL</name>
<organism evidence="2 3">
    <name type="scientific">Actinotalea soli</name>
    <dbReference type="NCBI Taxonomy" id="2819234"/>
    <lineage>
        <taxon>Bacteria</taxon>
        <taxon>Bacillati</taxon>
        <taxon>Actinomycetota</taxon>
        <taxon>Actinomycetes</taxon>
        <taxon>Micrococcales</taxon>
        <taxon>Cellulomonadaceae</taxon>
        <taxon>Actinotalea</taxon>
    </lineage>
</organism>
<protein>
    <submittedName>
        <fullName evidence="2">Uncharacterized protein</fullName>
    </submittedName>
</protein>
<keyword evidence="1" id="KW-0812">Transmembrane</keyword>